<evidence type="ECO:0000313" key="3">
    <source>
        <dbReference type="EMBL" id="MEC5386611.1"/>
    </source>
</evidence>
<dbReference type="Proteomes" id="UP001331561">
    <property type="component" value="Unassembled WGS sequence"/>
</dbReference>
<evidence type="ECO:0000256" key="1">
    <source>
        <dbReference type="ARBA" id="ARBA00044755"/>
    </source>
</evidence>
<evidence type="ECO:0000313" key="4">
    <source>
        <dbReference type="Proteomes" id="UP001331561"/>
    </source>
</evidence>
<feature type="region of interest" description="Disordered" evidence="2">
    <location>
        <begin position="1"/>
        <end position="81"/>
    </location>
</feature>
<reference evidence="3 4" key="1">
    <citation type="submission" date="2024-01" db="EMBL/GenBank/DDBJ databases">
        <title>Uliginosibacterium soil sp. nov.</title>
        <authorList>
            <person name="Lv Y."/>
        </authorList>
    </citation>
    <scope>NUCLEOTIDE SEQUENCE [LARGE SCALE GENOMIC DNA]</scope>
    <source>
        <strain evidence="3 4">H3</strain>
    </source>
</reference>
<dbReference type="PANTHER" id="PTHR35024">
    <property type="entry name" value="HYPOTHETICAL CYTOSOLIC PROTEIN"/>
    <property type="match status" value="1"/>
</dbReference>
<gene>
    <name evidence="3" type="ORF">VVD49_12820</name>
</gene>
<feature type="compositionally biased region" description="Low complexity" evidence="2">
    <location>
        <begin position="30"/>
        <end position="47"/>
    </location>
</feature>
<dbReference type="InterPro" id="IPR007607">
    <property type="entry name" value="BacA/B"/>
</dbReference>
<comment type="caution">
    <text evidence="3">The sequence shown here is derived from an EMBL/GenBank/DDBJ whole genome shotgun (WGS) entry which is preliminary data.</text>
</comment>
<dbReference type="Pfam" id="PF04519">
    <property type="entry name" value="Bactofilin"/>
    <property type="match status" value="1"/>
</dbReference>
<comment type="similarity">
    <text evidence="1">Belongs to the bactofilin family.</text>
</comment>
<protein>
    <submittedName>
        <fullName evidence="3">Polymer-forming cytoskeletal protein</fullName>
    </submittedName>
</protein>
<proteinExistence type="inferred from homology"/>
<dbReference type="PANTHER" id="PTHR35024:SF4">
    <property type="entry name" value="POLYMER-FORMING CYTOSKELETAL PROTEIN"/>
    <property type="match status" value="1"/>
</dbReference>
<dbReference type="EMBL" id="JAYXHS010000002">
    <property type="protein sequence ID" value="MEC5386611.1"/>
    <property type="molecule type" value="Genomic_DNA"/>
</dbReference>
<organism evidence="3 4">
    <name type="scientific">Uliginosibacterium silvisoli</name>
    <dbReference type="NCBI Taxonomy" id="3114758"/>
    <lineage>
        <taxon>Bacteria</taxon>
        <taxon>Pseudomonadati</taxon>
        <taxon>Pseudomonadota</taxon>
        <taxon>Betaproteobacteria</taxon>
        <taxon>Rhodocyclales</taxon>
        <taxon>Zoogloeaceae</taxon>
        <taxon>Uliginosibacterium</taxon>
    </lineage>
</organism>
<keyword evidence="4" id="KW-1185">Reference proteome</keyword>
<name>A0ABU6K4J8_9RHOO</name>
<dbReference type="RefSeq" id="WP_327599570.1">
    <property type="nucleotide sequence ID" value="NZ_JAYXHS010000002.1"/>
</dbReference>
<sequence length="225" mass="23164">MFAKQSSVLGKNDSLADRRPVPLTSSGNPGTSSAAQSSGNGSTSSSALPLHPALQSSATPARAASTPQAEPTGAPEAALSPSRLIVGPDVKLKGAEILDCDTLVVEGRVEATMDSRVIRIAEHGAFSGKVGIDIAEVFGEFDGDLTAREQLIIHATGRVSGRIRYGKLLVEEGGTLSGDIQSLSATSTPLSTPLSESQFRHNPSSATSEKEANTQMKSHLSTVAG</sequence>
<feature type="compositionally biased region" description="Polar residues" evidence="2">
    <location>
        <begin position="200"/>
        <end position="225"/>
    </location>
</feature>
<feature type="compositionally biased region" description="Low complexity" evidence="2">
    <location>
        <begin position="185"/>
        <end position="197"/>
    </location>
</feature>
<feature type="compositionally biased region" description="Low complexity" evidence="2">
    <location>
        <begin position="55"/>
        <end position="69"/>
    </location>
</feature>
<feature type="region of interest" description="Disordered" evidence="2">
    <location>
        <begin position="185"/>
        <end position="225"/>
    </location>
</feature>
<accession>A0ABU6K4J8</accession>
<evidence type="ECO:0000256" key="2">
    <source>
        <dbReference type="SAM" id="MobiDB-lite"/>
    </source>
</evidence>